<evidence type="ECO:0000313" key="10">
    <source>
        <dbReference type="Proteomes" id="UP000092321"/>
    </source>
</evidence>
<gene>
    <name evidence="9" type="ORF">HANVADRAFT_24568</name>
</gene>
<evidence type="ECO:0000313" key="9">
    <source>
        <dbReference type="EMBL" id="OBA26860.1"/>
    </source>
</evidence>
<dbReference type="Gene3D" id="1.50.10.20">
    <property type="match status" value="1"/>
</dbReference>
<dbReference type="EMBL" id="LXPE01000013">
    <property type="protein sequence ID" value="OBA26860.1"/>
    <property type="molecule type" value="Genomic_DNA"/>
</dbReference>
<evidence type="ECO:0000256" key="1">
    <source>
        <dbReference type="ARBA" id="ARBA00001947"/>
    </source>
</evidence>
<dbReference type="InterPro" id="IPR045089">
    <property type="entry name" value="PGGT1B-like"/>
</dbReference>
<dbReference type="CDD" id="cd02890">
    <property type="entry name" value="PTase"/>
    <property type="match status" value="1"/>
</dbReference>
<dbReference type="GO" id="GO:0000287">
    <property type="term" value="F:magnesium ion binding"/>
    <property type="evidence" value="ECO:0007669"/>
    <property type="project" value="InterPro"/>
</dbReference>
<dbReference type="PANTHER" id="PTHR11774:SF4">
    <property type="entry name" value="GERANYLGERANYL TRANSFERASE TYPE-1 SUBUNIT BETA"/>
    <property type="match status" value="1"/>
</dbReference>
<dbReference type="SUPFAM" id="SSF48239">
    <property type="entry name" value="Terpenoid cyclases/Protein prenyltransferases"/>
    <property type="match status" value="1"/>
</dbReference>
<comment type="similarity">
    <text evidence="2">Belongs to the protein prenyltransferase subunit beta family.</text>
</comment>
<dbReference type="InterPro" id="IPR008930">
    <property type="entry name" value="Terpenoid_cyclase/PrenylTrfase"/>
</dbReference>
<keyword evidence="7" id="KW-0862">Zinc</keyword>
<organism evidence="9 10">
    <name type="scientific">Hanseniaspora valbyensis NRRL Y-1626</name>
    <dbReference type="NCBI Taxonomy" id="766949"/>
    <lineage>
        <taxon>Eukaryota</taxon>
        <taxon>Fungi</taxon>
        <taxon>Dikarya</taxon>
        <taxon>Ascomycota</taxon>
        <taxon>Saccharomycotina</taxon>
        <taxon>Saccharomycetes</taxon>
        <taxon>Saccharomycodales</taxon>
        <taxon>Saccharomycodaceae</taxon>
        <taxon>Hanseniaspora</taxon>
    </lineage>
</organism>
<evidence type="ECO:0000256" key="7">
    <source>
        <dbReference type="ARBA" id="ARBA00022833"/>
    </source>
</evidence>
<reference evidence="10" key="1">
    <citation type="journal article" date="2016" name="Proc. Natl. Acad. Sci. U.S.A.">
        <title>Comparative genomics of biotechnologically important yeasts.</title>
        <authorList>
            <person name="Riley R."/>
            <person name="Haridas S."/>
            <person name="Wolfe K.H."/>
            <person name="Lopes M.R."/>
            <person name="Hittinger C.T."/>
            <person name="Goeker M."/>
            <person name="Salamov A.A."/>
            <person name="Wisecaver J.H."/>
            <person name="Long T.M."/>
            <person name="Calvey C.H."/>
            <person name="Aerts A.L."/>
            <person name="Barry K.W."/>
            <person name="Choi C."/>
            <person name="Clum A."/>
            <person name="Coughlan A.Y."/>
            <person name="Deshpande S."/>
            <person name="Douglass A.P."/>
            <person name="Hanson S.J."/>
            <person name="Klenk H.-P."/>
            <person name="LaButti K.M."/>
            <person name="Lapidus A."/>
            <person name="Lindquist E.A."/>
            <person name="Lipzen A.M."/>
            <person name="Meier-Kolthoff J.P."/>
            <person name="Ohm R.A."/>
            <person name="Otillar R.P."/>
            <person name="Pangilinan J.L."/>
            <person name="Peng Y."/>
            <person name="Rokas A."/>
            <person name="Rosa C.A."/>
            <person name="Scheuner C."/>
            <person name="Sibirny A.A."/>
            <person name="Slot J.C."/>
            <person name="Stielow J.B."/>
            <person name="Sun H."/>
            <person name="Kurtzman C.P."/>
            <person name="Blackwell M."/>
            <person name="Grigoriev I.V."/>
            <person name="Jeffries T.W."/>
        </authorList>
    </citation>
    <scope>NUCLEOTIDE SEQUENCE [LARGE SCALE GENOMIC DNA]</scope>
    <source>
        <strain evidence="10">NRRL Y-1626</strain>
    </source>
</reference>
<dbReference type="InterPro" id="IPR037143">
    <property type="entry name" value="4-PPantetheinyl_Trfase_dom_sf"/>
</dbReference>
<evidence type="ECO:0000256" key="5">
    <source>
        <dbReference type="ARBA" id="ARBA00022723"/>
    </source>
</evidence>
<feature type="domain" description="Prenyltransferase alpha-alpha toroid" evidence="8">
    <location>
        <begin position="105"/>
        <end position="411"/>
    </location>
</feature>
<keyword evidence="3" id="KW-0637">Prenyltransferase</keyword>
<comment type="caution">
    <text evidence="9">The sequence shown here is derived from an EMBL/GenBank/DDBJ whole genome shotgun (WGS) entry which is preliminary data.</text>
</comment>
<accession>A0A1B7TDR7</accession>
<dbReference type="Pfam" id="PF00432">
    <property type="entry name" value="Prenyltrans"/>
    <property type="match status" value="1"/>
</dbReference>
<evidence type="ECO:0000259" key="8">
    <source>
        <dbReference type="Pfam" id="PF00432"/>
    </source>
</evidence>
<dbReference type="AlphaFoldDB" id="A0A1B7TDR7"/>
<dbReference type="GO" id="GO:0008897">
    <property type="term" value="F:holo-[acyl-carrier-protein] synthase activity"/>
    <property type="evidence" value="ECO:0007669"/>
    <property type="project" value="InterPro"/>
</dbReference>
<evidence type="ECO:0000256" key="4">
    <source>
        <dbReference type="ARBA" id="ARBA00022679"/>
    </source>
</evidence>
<name>A0A1B7TDR7_9ASCO</name>
<keyword evidence="5" id="KW-0479">Metal-binding</keyword>
<dbReference type="Proteomes" id="UP000092321">
    <property type="component" value="Unassembled WGS sequence"/>
</dbReference>
<dbReference type="GO" id="GO:0004662">
    <property type="term" value="F:CAAX-protein geranylgeranyltransferase activity"/>
    <property type="evidence" value="ECO:0007669"/>
    <property type="project" value="TreeGrafter"/>
</dbReference>
<protein>
    <submittedName>
        <fullName evidence="9">Terpenoid cyclases/Protein prenyltransferase</fullName>
    </submittedName>
</protein>
<evidence type="ECO:0000256" key="3">
    <source>
        <dbReference type="ARBA" id="ARBA00022602"/>
    </source>
</evidence>
<comment type="cofactor">
    <cofactor evidence="1">
        <name>Zn(2+)</name>
        <dbReference type="ChEBI" id="CHEBI:29105"/>
    </cofactor>
</comment>
<proteinExistence type="inferred from homology"/>
<dbReference type="SUPFAM" id="SSF56214">
    <property type="entry name" value="4'-phosphopantetheinyl transferase"/>
    <property type="match status" value="1"/>
</dbReference>
<keyword evidence="6" id="KW-0677">Repeat</keyword>
<dbReference type="GO" id="GO:0005953">
    <property type="term" value="C:CAAX-protein geranylgeranyltransferase complex"/>
    <property type="evidence" value="ECO:0007669"/>
    <property type="project" value="TreeGrafter"/>
</dbReference>
<dbReference type="PANTHER" id="PTHR11774">
    <property type="entry name" value="GERANYLGERANYL TRANSFERASE TYPE BETA SUBUNIT"/>
    <property type="match status" value="1"/>
</dbReference>
<evidence type="ECO:0000256" key="2">
    <source>
        <dbReference type="ARBA" id="ARBA00010497"/>
    </source>
</evidence>
<dbReference type="OrthoDB" id="3972076at2759"/>
<keyword evidence="10" id="KW-1185">Reference proteome</keyword>
<evidence type="ECO:0000256" key="6">
    <source>
        <dbReference type="ARBA" id="ARBA00022737"/>
    </source>
</evidence>
<sequence>MIWAVKESFTKFIGLGLTHTNLKSITVFNKTEFIDFYQLDYKNIPIDSEVVDFKLYWTNNNQNVICICQRSLSSNKLNFPLRINKISLSKLLSNESISLLTSPIFLQKKHIRYISHHMAYLPKQATSYDPNRLTIIFYTLLAMYLLGVENKEKNEQIAYLKTLYIDSKDFTGFSPHKRHFPKGTPGISQTFFAILNFLLLGVEDFEFINIDKICKNLVGNLEKCDDIREFYMSCCVLFIFDRLDLIGLNYIIDVFENKCFVENLGFINFGKGELHSGYISCFASIYKLLKIQYGYEISKNKKLLIFEWLCHRQIFKIKEQEHPGNGGFNGRENKSADTCYSFWNFSAMDYFQVTDKTPYDLKQFENYIFQMQDIMKGGFGKLLPIDNDGDEIDSDLFHSFTALCALAVVDEILDTTLCLPKEIFQKLVTIKLKKK</sequence>
<keyword evidence="4 9" id="KW-0808">Transferase</keyword>
<dbReference type="InterPro" id="IPR001330">
    <property type="entry name" value="Prenyltrans"/>
</dbReference>